<feature type="binding site" evidence="19">
    <location>
        <position position="331"/>
    </location>
    <ligand>
        <name>phosphoenolpyruvate</name>
        <dbReference type="ChEBI" id="CHEBI:58702"/>
    </ligand>
</feature>
<keyword evidence="24" id="KW-0670">Pyruvate</keyword>
<feature type="binding site" evidence="19">
    <location>
        <begin position="455"/>
        <end position="456"/>
    </location>
    <ligand>
        <name>phosphoenolpyruvate</name>
        <dbReference type="ChEBI" id="CHEBI:58702"/>
    </ligand>
</feature>
<dbReference type="PATRIC" id="fig|1246955.3.peg.201"/>
<dbReference type="InterPro" id="IPR036637">
    <property type="entry name" value="Phosphohistidine_dom_sf"/>
</dbReference>
<dbReference type="GO" id="GO:0009401">
    <property type="term" value="P:phosphoenolpyruvate-dependent sugar phosphotransferase system"/>
    <property type="evidence" value="ECO:0007669"/>
    <property type="project" value="UniProtKB-KW"/>
</dbReference>
<dbReference type="PROSITE" id="PS00370">
    <property type="entry name" value="PEP_ENZYMES_PHOS_SITE"/>
    <property type="match status" value="1"/>
</dbReference>
<dbReference type="InterPro" id="IPR023151">
    <property type="entry name" value="PEP_util_CS"/>
</dbReference>
<dbReference type="GO" id="GO:0008965">
    <property type="term" value="F:phosphoenolpyruvate-protein phosphotransferase activity"/>
    <property type="evidence" value="ECO:0007669"/>
    <property type="project" value="UniProtKB-EC"/>
</dbReference>
<dbReference type="InterPro" id="IPR008279">
    <property type="entry name" value="PEP-util_enz_mobile_dom"/>
</dbReference>
<evidence type="ECO:0000256" key="7">
    <source>
        <dbReference type="ARBA" id="ARBA00016544"/>
    </source>
</evidence>
<evidence type="ECO:0000256" key="16">
    <source>
        <dbReference type="ARBA" id="ARBA00033235"/>
    </source>
</evidence>
<keyword evidence="10 17" id="KW-0762">Sugar transport</keyword>
<dbReference type="SUPFAM" id="SSF47831">
    <property type="entry name" value="Enzyme I of the PEP:sugar phosphotransferase system HPr-binding (sub)domain"/>
    <property type="match status" value="1"/>
</dbReference>
<keyword evidence="25" id="KW-1185">Reference proteome</keyword>
<dbReference type="KEGG" id="mcy:MCYN_0221"/>
<dbReference type="Proteomes" id="UP000010466">
    <property type="component" value="Chromosome"/>
</dbReference>
<comment type="function">
    <text evidence="3 17">General (non sugar-specific) component of the phosphoenolpyruvate-dependent sugar phosphotransferase system (sugar PTS). This major carbohydrate active-transport system catalyzes the phosphorylation of incoming sugar substrates concomitantly with their translocation across the cell membrane. Enzyme I transfers the phosphoryl group from phosphoenolpyruvate (PEP) to the phosphoryl carrier protein (HPr).</text>
</comment>
<evidence type="ECO:0000256" key="9">
    <source>
        <dbReference type="ARBA" id="ARBA00022490"/>
    </source>
</evidence>
<sequence>MRYFMTIKGIGASKGVAISKVFKIEELPLEITKNTNNIEAELKLYQDARNIVVDKLEKTKQLANNPEHSAIFDAHIGFVLDPFAIESIENSIKNNNETAEYATREFYNGFAETFKMLDDPYLKERAADVYDVLKKLLYVYNGIQEPDLANISEEVVIVAEDLSPSQTVQLNKKFVKGFVTNIGGPTSHTAIMARSLGIPSVVGANTIMQYAKQGDIIALNGAIGEVILNPNDEQLAIYQKAQKDYLDYLERLTKLKGKESKTIDGVHVEIGANIGTPKDLDNAIFNDAEAIGLFRSEFLYMDNEHWPTEEEQFEAYKKVVKGMNGKRVVIRTLDIGGDKTLKYFKFPEEMNPFLGYRAIRFCLQNHDIFKTQLRALIRASEFGKVAIMFPMITNVQEFIDAKNVYIEAYKEVAKTNKNIKKVDEIEVGLMMETPAAAVLSDKFCEYADFVSIGTNDLIQYSMAADRMNENVSYLYQPLNPSILKLIKMVIDGAHKHGKWAGMCGEMAGDKRAVPILLGLGLDEFSMSASNVLATRELINSLEHKKMQKLAEKALNLHTMLDVEEMLKKEL</sequence>
<keyword evidence="12 17" id="KW-0598">Phosphotransferase system</keyword>
<evidence type="ECO:0000256" key="5">
    <source>
        <dbReference type="ARBA" id="ARBA00007837"/>
    </source>
</evidence>
<evidence type="ECO:0000259" key="22">
    <source>
        <dbReference type="Pfam" id="PF02896"/>
    </source>
</evidence>
<feature type="domain" description="PEP-utilising enzyme mobile" evidence="21">
    <location>
        <begin position="152"/>
        <end position="223"/>
    </location>
</feature>
<evidence type="ECO:0000259" key="21">
    <source>
        <dbReference type="Pfam" id="PF00391"/>
    </source>
</evidence>
<dbReference type="AlphaFoldDB" id="L0RUD0"/>
<dbReference type="Gene3D" id="1.10.274.10">
    <property type="entry name" value="PtsI, HPr-binding domain"/>
    <property type="match status" value="1"/>
</dbReference>
<name>L0RUD0_MYCC1</name>
<evidence type="ECO:0000313" key="24">
    <source>
        <dbReference type="EMBL" id="CCP23953.1"/>
    </source>
</evidence>
<dbReference type="GO" id="GO:0046872">
    <property type="term" value="F:metal ion binding"/>
    <property type="evidence" value="ECO:0007669"/>
    <property type="project" value="UniProtKB-KW"/>
</dbReference>
<comment type="cofactor">
    <cofactor evidence="2 17 20">
        <name>Mg(2+)</name>
        <dbReference type="ChEBI" id="CHEBI:18420"/>
    </cofactor>
</comment>
<dbReference type="InterPro" id="IPR024692">
    <property type="entry name" value="PTS_EI"/>
</dbReference>
<evidence type="ECO:0000256" key="3">
    <source>
        <dbReference type="ARBA" id="ARBA00002728"/>
    </source>
</evidence>
<dbReference type="Pfam" id="PF05524">
    <property type="entry name" value="PEP-utilisers_N"/>
    <property type="match status" value="1"/>
</dbReference>
<feature type="domain" description="PEP-utilising enzyme C-terminal" evidence="22">
    <location>
        <begin position="251"/>
        <end position="541"/>
    </location>
</feature>
<dbReference type="InterPro" id="IPR006318">
    <property type="entry name" value="PTS_EI-like"/>
</dbReference>
<evidence type="ECO:0000256" key="15">
    <source>
        <dbReference type="ARBA" id="ARBA00022842"/>
    </source>
</evidence>
<dbReference type="PIRSF" id="PIRSF000732">
    <property type="entry name" value="PTS_enzyme_I"/>
    <property type="match status" value="1"/>
</dbReference>
<feature type="binding site" evidence="19">
    <location>
        <position position="295"/>
    </location>
    <ligand>
        <name>phosphoenolpyruvate</name>
        <dbReference type="ChEBI" id="CHEBI:58702"/>
    </ligand>
</feature>
<dbReference type="Gene3D" id="3.50.30.10">
    <property type="entry name" value="Phosphohistidine domain"/>
    <property type="match status" value="1"/>
</dbReference>
<keyword evidence="8 17" id="KW-0813">Transport</keyword>
<dbReference type="InterPro" id="IPR015813">
    <property type="entry name" value="Pyrv/PenolPyrv_kinase-like_dom"/>
</dbReference>
<keyword evidence="14 17" id="KW-0418">Kinase</keyword>
<feature type="domain" description="Phosphotransferase system enzyme I N-terminal" evidence="23">
    <location>
        <begin position="8"/>
        <end position="125"/>
    </location>
</feature>
<comment type="subcellular location">
    <subcellularLocation>
        <location evidence="4 17">Cytoplasm</location>
    </subcellularLocation>
</comment>
<dbReference type="PANTHER" id="PTHR46244">
    <property type="entry name" value="PHOSPHOENOLPYRUVATE-PROTEIN PHOSPHOTRANSFERASE"/>
    <property type="match status" value="1"/>
</dbReference>
<keyword evidence="9 17" id="KW-0963">Cytoplasm</keyword>
<organism evidence="24 25">
    <name type="scientific">Mycoplasmopsis cynos (strain C142)</name>
    <name type="common">Mycoplasma cynos</name>
    <dbReference type="NCBI Taxonomy" id="1246955"/>
    <lineage>
        <taxon>Bacteria</taxon>
        <taxon>Bacillati</taxon>
        <taxon>Mycoplasmatota</taxon>
        <taxon>Mycoplasmoidales</taxon>
        <taxon>Metamycoplasmataceae</taxon>
        <taxon>Mycoplasmopsis</taxon>
    </lineage>
</organism>
<dbReference type="STRING" id="1246955.MCYN_0221"/>
<evidence type="ECO:0000256" key="18">
    <source>
        <dbReference type="PIRSR" id="PIRSR000732-1"/>
    </source>
</evidence>
<dbReference type="PANTHER" id="PTHR46244:SF3">
    <property type="entry name" value="PHOSPHOENOLPYRUVATE-PROTEIN PHOSPHOTRANSFERASE"/>
    <property type="match status" value="1"/>
</dbReference>
<dbReference type="PROSITE" id="PS00742">
    <property type="entry name" value="PEP_ENZYMES_2"/>
    <property type="match status" value="1"/>
</dbReference>
<evidence type="ECO:0000313" key="25">
    <source>
        <dbReference type="Proteomes" id="UP000010466"/>
    </source>
</evidence>
<dbReference type="InterPro" id="IPR036618">
    <property type="entry name" value="PtsI_HPr-bd_sf"/>
</dbReference>
<feature type="active site" description="Tele-phosphohistidine intermediate" evidence="18">
    <location>
        <position position="188"/>
    </location>
</feature>
<evidence type="ECO:0000256" key="11">
    <source>
        <dbReference type="ARBA" id="ARBA00022679"/>
    </source>
</evidence>
<evidence type="ECO:0000256" key="1">
    <source>
        <dbReference type="ARBA" id="ARBA00000683"/>
    </source>
</evidence>
<dbReference type="InterPro" id="IPR040442">
    <property type="entry name" value="Pyrv_kinase-like_dom_sf"/>
</dbReference>
<proteinExistence type="inferred from homology"/>
<evidence type="ECO:0000256" key="19">
    <source>
        <dbReference type="PIRSR" id="PIRSR000732-2"/>
    </source>
</evidence>
<feature type="active site" description="Proton donor" evidence="18">
    <location>
        <position position="503"/>
    </location>
</feature>
<evidence type="ECO:0000256" key="20">
    <source>
        <dbReference type="PIRSR" id="PIRSR000732-3"/>
    </source>
</evidence>
<dbReference type="Pfam" id="PF00391">
    <property type="entry name" value="PEP-utilizers"/>
    <property type="match status" value="1"/>
</dbReference>
<protein>
    <recommendedName>
        <fullName evidence="7 17">Phosphoenolpyruvate-protein phosphotransferase</fullName>
        <ecNumber evidence="6 17">2.7.3.9</ecNumber>
    </recommendedName>
    <alternativeName>
        <fullName evidence="16 17">Phosphotransferase system, enzyme I</fullName>
    </alternativeName>
</protein>
<dbReference type="InterPro" id="IPR008731">
    <property type="entry name" value="PTS_EIN"/>
</dbReference>
<dbReference type="InterPro" id="IPR000121">
    <property type="entry name" value="PEP_util_C"/>
</dbReference>
<evidence type="ECO:0000256" key="17">
    <source>
        <dbReference type="PIRNR" id="PIRNR000732"/>
    </source>
</evidence>
<comment type="catalytic activity">
    <reaction evidence="1 17">
        <text>L-histidyl-[protein] + phosphoenolpyruvate = N(pros)-phospho-L-histidyl-[protein] + pyruvate</text>
        <dbReference type="Rhea" id="RHEA:23880"/>
        <dbReference type="Rhea" id="RHEA-COMP:9745"/>
        <dbReference type="Rhea" id="RHEA-COMP:9746"/>
        <dbReference type="ChEBI" id="CHEBI:15361"/>
        <dbReference type="ChEBI" id="CHEBI:29979"/>
        <dbReference type="ChEBI" id="CHEBI:58702"/>
        <dbReference type="ChEBI" id="CHEBI:64837"/>
        <dbReference type="EC" id="2.7.3.9"/>
    </reaction>
</comment>
<dbReference type="SUPFAM" id="SSF51621">
    <property type="entry name" value="Phosphoenolpyruvate/pyruvate domain"/>
    <property type="match status" value="1"/>
</dbReference>
<reference evidence="25" key="1">
    <citation type="journal article" date="2013" name="Genome Announc.">
        <title>Complete genome sequence of Mycoplasma cynos strain C142.</title>
        <authorList>
            <person name="Walker C.A."/>
            <person name="Mannering S.A."/>
            <person name="Shields S."/>
            <person name="Blake D.P."/>
            <person name="Brownlie J."/>
        </authorList>
    </citation>
    <scope>NUCLEOTIDE SEQUENCE [LARGE SCALE GENOMIC DNA]</scope>
    <source>
        <strain evidence="25">C142</strain>
    </source>
</reference>
<evidence type="ECO:0000256" key="12">
    <source>
        <dbReference type="ARBA" id="ARBA00022683"/>
    </source>
</evidence>
<evidence type="ECO:0000256" key="2">
    <source>
        <dbReference type="ARBA" id="ARBA00001946"/>
    </source>
</evidence>
<dbReference type="InterPro" id="IPR050499">
    <property type="entry name" value="PEP-utilizing_PTS_enzyme"/>
</dbReference>
<keyword evidence="15 17" id="KW-0460">Magnesium</keyword>
<dbReference type="eggNOG" id="COG1080">
    <property type="taxonomic scope" value="Bacteria"/>
</dbReference>
<dbReference type="Pfam" id="PF02896">
    <property type="entry name" value="PEP-utilizers_C"/>
    <property type="match status" value="1"/>
</dbReference>
<evidence type="ECO:0000256" key="14">
    <source>
        <dbReference type="ARBA" id="ARBA00022777"/>
    </source>
</evidence>
<gene>
    <name evidence="24" type="primary">MCYN0221</name>
    <name evidence="24" type="ordered locus">MCYN_0221</name>
</gene>
<feature type="binding site" evidence="19">
    <location>
        <position position="466"/>
    </location>
    <ligand>
        <name>phosphoenolpyruvate</name>
        <dbReference type="ChEBI" id="CHEBI:58702"/>
    </ligand>
</feature>
<evidence type="ECO:0000256" key="4">
    <source>
        <dbReference type="ARBA" id="ARBA00004496"/>
    </source>
</evidence>
<dbReference type="GO" id="GO:0005737">
    <property type="term" value="C:cytoplasm"/>
    <property type="evidence" value="ECO:0007669"/>
    <property type="project" value="UniProtKB-SubCell"/>
</dbReference>
<dbReference type="HOGENOM" id="CLU_007308_7_0_14"/>
<comment type="similarity">
    <text evidence="5 17">Belongs to the PEP-utilizing enzyme family.</text>
</comment>
<dbReference type="PRINTS" id="PR01736">
    <property type="entry name" value="PHPHTRNFRASE"/>
</dbReference>
<dbReference type="SUPFAM" id="SSF52009">
    <property type="entry name" value="Phosphohistidine domain"/>
    <property type="match status" value="1"/>
</dbReference>
<dbReference type="EMBL" id="HF559394">
    <property type="protein sequence ID" value="CCP23953.1"/>
    <property type="molecule type" value="Genomic_DNA"/>
</dbReference>
<dbReference type="InterPro" id="IPR018274">
    <property type="entry name" value="PEP_util_AS"/>
</dbReference>
<dbReference type="Gene3D" id="3.20.20.60">
    <property type="entry name" value="Phosphoenolpyruvate-binding domains"/>
    <property type="match status" value="1"/>
</dbReference>
<accession>L0RUD0</accession>
<keyword evidence="13 17" id="KW-0479">Metal-binding</keyword>
<evidence type="ECO:0000256" key="13">
    <source>
        <dbReference type="ARBA" id="ARBA00022723"/>
    </source>
</evidence>
<feature type="binding site" evidence="20">
    <location>
        <position position="456"/>
    </location>
    <ligand>
        <name>Mg(2+)</name>
        <dbReference type="ChEBI" id="CHEBI:18420"/>
    </ligand>
</feature>
<evidence type="ECO:0000259" key="23">
    <source>
        <dbReference type="Pfam" id="PF05524"/>
    </source>
</evidence>
<feature type="binding site" evidence="20">
    <location>
        <position position="432"/>
    </location>
    <ligand>
        <name>Mg(2+)</name>
        <dbReference type="ChEBI" id="CHEBI:18420"/>
    </ligand>
</feature>
<dbReference type="EC" id="2.7.3.9" evidence="6 17"/>
<keyword evidence="11 17" id="KW-0808">Transferase</keyword>
<dbReference type="NCBIfam" id="TIGR01417">
    <property type="entry name" value="PTS_I_fam"/>
    <property type="match status" value="1"/>
</dbReference>
<evidence type="ECO:0000256" key="10">
    <source>
        <dbReference type="ARBA" id="ARBA00022597"/>
    </source>
</evidence>
<evidence type="ECO:0000256" key="6">
    <source>
        <dbReference type="ARBA" id="ARBA00012232"/>
    </source>
</evidence>
<evidence type="ECO:0000256" key="8">
    <source>
        <dbReference type="ARBA" id="ARBA00022448"/>
    </source>
</evidence>
<dbReference type="GO" id="GO:0016301">
    <property type="term" value="F:kinase activity"/>
    <property type="evidence" value="ECO:0007669"/>
    <property type="project" value="UniProtKB-KW"/>
</dbReference>